<protein>
    <submittedName>
        <fullName evidence="2">Uncharacterized protein</fullName>
    </submittedName>
</protein>
<name>A0A4Y2HS07_ARAVE</name>
<evidence type="ECO:0000313" key="3">
    <source>
        <dbReference type="Proteomes" id="UP000499080"/>
    </source>
</evidence>
<organism evidence="2 3">
    <name type="scientific">Araneus ventricosus</name>
    <name type="common">Orbweaver spider</name>
    <name type="synonym">Epeira ventricosa</name>
    <dbReference type="NCBI Taxonomy" id="182803"/>
    <lineage>
        <taxon>Eukaryota</taxon>
        <taxon>Metazoa</taxon>
        <taxon>Ecdysozoa</taxon>
        <taxon>Arthropoda</taxon>
        <taxon>Chelicerata</taxon>
        <taxon>Arachnida</taxon>
        <taxon>Araneae</taxon>
        <taxon>Araneomorphae</taxon>
        <taxon>Entelegynae</taxon>
        <taxon>Araneoidea</taxon>
        <taxon>Araneidae</taxon>
        <taxon>Araneus</taxon>
    </lineage>
</organism>
<proteinExistence type="predicted"/>
<keyword evidence="1" id="KW-1133">Transmembrane helix</keyword>
<comment type="caution">
    <text evidence="2">The sequence shown here is derived from an EMBL/GenBank/DDBJ whole genome shotgun (WGS) entry which is preliminary data.</text>
</comment>
<keyword evidence="3" id="KW-1185">Reference proteome</keyword>
<accession>A0A4Y2HS07</accession>
<sequence length="125" mass="13742">MLHAAFKISSACLISALRVFFNTFVLVGINIIAWSGSQTACQIYTSLSFWQLLECPRQWTSTLQTLPLAYLQSVQRTIGSSSSNALQKQFLIVSADYPIPGTCKAPDVSLQVEREILRTSIVNAG</sequence>
<evidence type="ECO:0000256" key="1">
    <source>
        <dbReference type="SAM" id="Phobius"/>
    </source>
</evidence>
<keyword evidence="1" id="KW-0472">Membrane</keyword>
<evidence type="ECO:0000313" key="2">
    <source>
        <dbReference type="EMBL" id="GBM68204.1"/>
    </source>
</evidence>
<dbReference type="AlphaFoldDB" id="A0A4Y2HS07"/>
<keyword evidence="1" id="KW-0812">Transmembrane</keyword>
<gene>
    <name evidence="2" type="ORF">AVEN_22019_1</name>
</gene>
<dbReference type="Proteomes" id="UP000499080">
    <property type="component" value="Unassembled WGS sequence"/>
</dbReference>
<feature type="transmembrane region" description="Helical" evidence="1">
    <location>
        <begin position="12"/>
        <end position="34"/>
    </location>
</feature>
<dbReference type="EMBL" id="BGPR01002127">
    <property type="protein sequence ID" value="GBM68204.1"/>
    <property type="molecule type" value="Genomic_DNA"/>
</dbReference>
<reference evidence="2 3" key="1">
    <citation type="journal article" date="2019" name="Sci. Rep.">
        <title>Orb-weaving spider Araneus ventricosus genome elucidates the spidroin gene catalogue.</title>
        <authorList>
            <person name="Kono N."/>
            <person name="Nakamura H."/>
            <person name="Ohtoshi R."/>
            <person name="Moran D.A.P."/>
            <person name="Shinohara A."/>
            <person name="Yoshida Y."/>
            <person name="Fujiwara M."/>
            <person name="Mori M."/>
            <person name="Tomita M."/>
            <person name="Arakawa K."/>
        </authorList>
    </citation>
    <scope>NUCLEOTIDE SEQUENCE [LARGE SCALE GENOMIC DNA]</scope>
</reference>